<sequence length="261" mass="29197">RIKRQSDSQQGGSVIDNIFNIPITAIRQTGAAAQTFTPENSQAIDSILQIPIQTLEAVGNLVKSTSGQRALNSEEFQRIRQERRDRLVAQRERQRQQRDQIQQQRLKQQQIKRTIKFPHKDPFGLNALSNLLVGNHGLLGSFGGHGGHGGHMGIHGGHGGTMNNGQHTYEVHENIDEDSSYIWHGITAGIGTYHGSKPTSTVTTITNKIAPKDHKSIKYNYEDRIQNKLPTTDIKDPLDYEDDPPIRNKIAPKSNRISFQS</sequence>
<feature type="compositionally biased region" description="Low complexity" evidence="1">
    <location>
        <begin position="99"/>
        <end position="110"/>
    </location>
</feature>
<keyword evidence="3" id="KW-1185">Reference proteome</keyword>
<feature type="compositionally biased region" description="Basic and acidic residues" evidence="1">
    <location>
        <begin position="89"/>
        <end position="98"/>
    </location>
</feature>
<feature type="non-terminal residue" evidence="2">
    <location>
        <position position="261"/>
    </location>
</feature>
<evidence type="ECO:0000313" key="2">
    <source>
        <dbReference type="EMBL" id="KZC04345.1"/>
    </source>
</evidence>
<gene>
    <name evidence="2" type="ORF">WN55_02707</name>
</gene>
<proteinExistence type="predicted"/>
<accession>A0A154NXE1</accession>
<evidence type="ECO:0000313" key="3">
    <source>
        <dbReference type="Proteomes" id="UP000076502"/>
    </source>
</evidence>
<reference evidence="2 3" key="1">
    <citation type="submission" date="2015-07" db="EMBL/GenBank/DDBJ databases">
        <title>The genome of Dufourea novaeangliae.</title>
        <authorList>
            <person name="Pan H."/>
            <person name="Kapheim K."/>
        </authorList>
    </citation>
    <scope>NUCLEOTIDE SEQUENCE [LARGE SCALE GENOMIC DNA]</scope>
    <source>
        <strain evidence="2">0120121106</strain>
        <tissue evidence="2">Whole body</tissue>
    </source>
</reference>
<dbReference type="Proteomes" id="UP000076502">
    <property type="component" value="Unassembled WGS sequence"/>
</dbReference>
<dbReference type="EMBL" id="KQ434778">
    <property type="protein sequence ID" value="KZC04345.1"/>
    <property type="molecule type" value="Genomic_DNA"/>
</dbReference>
<dbReference type="AlphaFoldDB" id="A0A154NXE1"/>
<organism evidence="2 3">
    <name type="scientific">Dufourea novaeangliae</name>
    <name type="common">Sweat bee</name>
    <dbReference type="NCBI Taxonomy" id="178035"/>
    <lineage>
        <taxon>Eukaryota</taxon>
        <taxon>Metazoa</taxon>
        <taxon>Ecdysozoa</taxon>
        <taxon>Arthropoda</taxon>
        <taxon>Hexapoda</taxon>
        <taxon>Insecta</taxon>
        <taxon>Pterygota</taxon>
        <taxon>Neoptera</taxon>
        <taxon>Endopterygota</taxon>
        <taxon>Hymenoptera</taxon>
        <taxon>Apocrita</taxon>
        <taxon>Aculeata</taxon>
        <taxon>Apoidea</taxon>
        <taxon>Anthophila</taxon>
        <taxon>Halictidae</taxon>
        <taxon>Rophitinae</taxon>
        <taxon>Dufourea</taxon>
    </lineage>
</organism>
<feature type="region of interest" description="Disordered" evidence="1">
    <location>
        <begin position="89"/>
        <end position="110"/>
    </location>
</feature>
<dbReference type="OrthoDB" id="7701758at2759"/>
<feature type="region of interest" description="Disordered" evidence="1">
    <location>
        <begin position="225"/>
        <end position="261"/>
    </location>
</feature>
<feature type="non-terminal residue" evidence="2">
    <location>
        <position position="1"/>
    </location>
</feature>
<name>A0A154NXE1_DUFNO</name>
<protein>
    <submittedName>
        <fullName evidence="2">Uncharacterized protein</fullName>
    </submittedName>
</protein>
<evidence type="ECO:0000256" key="1">
    <source>
        <dbReference type="SAM" id="MobiDB-lite"/>
    </source>
</evidence>